<keyword evidence="2" id="KW-1133">Transmembrane helix</keyword>
<evidence type="ECO:0000256" key="1">
    <source>
        <dbReference type="SAM" id="MobiDB-lite"/>
    </source>
</evidence>
<dbReference type="KEGG" id="vg:64471657"/>
<keyword evidence="2" id="KW-0472">Membrane</keyword>
<sequence length="168" mass="18421">MENRSGVASYGPEGWRGQGELSSPDELITLHVDYGDEDFYIDARMGHKPSDMRSILAQARARGLEPMDADECEPELLEDGTVRIYLVLAEAPAATPVLNLADLQEKRRNSAAKRMTLAFALAASVAAALLLPSPLRYDYFPDHKDQADQTEQYAPTRVLPANASTKGD</sequence>
<feature type="region of interest" description="Disordered" evidence="1">
    <location>
        <begin position="1"/>
        <end position="22"/>
    </location>
</feature>
<dbReference type="GeneID" id="64471657"/>
<keyword evidence="2" id="KW-0812">Transmembrane</keyword>
<gene>
    <name evidence="3" type="primary">32</name>
    <name evidence="3" type="ORF">SEA_ALVY_32</name>
</gene>
<evidence type="ECO:0000313" key="3">
    <source>
        <dbReference type="EMBL" id="QFG12442.1"/>
    </source>
</evidence>
<dbReference type="Proteomes" id="UP000327487">
    <property type="component" value="Segment"/>
</dbReference>
<evidence type="ECO:0000313" key="4">
    <source>
        <dbReference type="Proteomes" id="UP000327487"/>
    </source>
</evidence>
<feature type="transmembrane region" description="Helical" evidence="2">
    <location>
        <begin position="116"/>
        <end position="135"/>
    </location>
</feature>
<name>A0A5J6TUT8_9CAUD</name>
<dbReference type="RefSeq" id="YP_010055726.1">
    <property type="nucleotide sequence ID" value="NC_054669.1"/>
</dbReference>
<accession>A0A5J6TUT8</accession>
<reference evidence="3 4" key="1">
    <citation type="submission" date="2019-07" db="EMBL/GenBank/DDBJ databases">
        <authorList>
            <person name="Zack K."/>
            <person name="Stoner T.H."/>
            <person name="Garlena R.A."/>
            <person name="Russell D.A."/>
            <person name="Pope W.H."/>
            <person name="Jacobs-Sera D."/>
            <person name="Hatfull G.F."/>
        </authorList>
    </citation>
    <scope>NUCLEOTIDE SEQUENCE [LARGE SCALE GENOMIC DNA]</scope>
</reference>
<organism evidence="3 4">
    <name type="scientific">Streptomyces phage Alvy</name>
    <dbReference type="NCBI Taxonomy" id="2599888"/>
    <lineage>
        <taxon>Viruses</taxon>
        <taxon>Duplodnaviria</taxon>
        <taxon>Heunggongvirae</taxon>
        <taxon>Uroviricota</taxon>
        <taxon>Caudoviricetes</taxon>
        <taxon>Arquatrovirinae</taxon>
        <taxon>Caelumvirus</taxon>
        <taxon>Caelumvirus alvy</taxon>
    </lineage>
</organism>
<proteinExistence type="predicted"/>
<dbReference type="EMBL" id="MN234208">
    <property type="protein sequence ID" value="QFG12442.1"/>
    <property type="molecule type" value="Genomic_DNA"/>
</dbReference>
<evidence type="ECO:0000256" key="2">
    <source>
        <dbReference type="SAM" id="Phobius"/>
    </source>
</evidence>
<keyword evidence="4" id="KW-1185">Reference proteome</keyword>
<feature type="region of interest" description="Disordered" evidence="1">
    <location>
        <begin position="147"/>
        <end position="168"/>
    </location>
</feature>
<protein>
    <submittedName>
        <fullName evidence="3">Uncharacterized protein</fullName>
    </submittedName>
</protein>